<sequence>MRIKKRTKKCTKLLRKPPVRATRGPSKYLDVWDLPDDQVIELPLNSMHQPVDEGARAFTSFIGTIARKPHMCPIRYLSWKDMLEELKEECWRLVEIESEKNRDRHSKQENLHIVGSCSFVMHAAKKAKADGRPVKRVALYSILHTRKDGSAVNPVVQAKMDKMKELLAEPSNQLESSGTSGSIAWVSDDVFAKVMGKERKCHIRGVGFGPSPSG</sequence>
<protein>
    <submittedName>
        <fullName evidence="1">Uncharacterized protein</fullName>
    </submittedName>
</protein>
<name>A0AAW2DG64_9ROSI</name>
<evidence type="ECO:0000313" key="1">
    <source>
        <dbReference type="EMBL" id="KAL0008822.1"/>
    </source>
</evidence>
<dbReference type="AlphaFoldDB" id="A0AAW2DG64"/>
<dbReference type="InterPro" id="IPR004252">
    <property type="entry name" value="Probable_transposase_24"/>
</dbReference>
<proteinExistence type="predicted"/>
<dbReference type="PANTHER" id="PTHR33144:SF25">
    <property type="entry name" value="DUF4216 DOMAIN-CONTAINING PROTEIN"/>
    <property type="match status" value="1"/>
</dbReference>
<dbReference type="Pfam" id="PF03004">
    <property type="entry name" value="Transposase_24"/>
    <property type="match status" value="1"/>
</dbReference>
<reference evidence="1 2" key="1">
    <citation type="submission" date="2024-01" db="EMBL/GenBank/DDBJ databases">
        <title>A telomere-to-telomere, gap-free genome of sweet tea (Lithocarpus litseifolius).</title>
        <authorList>
            <person name="Zhou J."/>
        </authorList>
    </citation>
    <scope>NUCLEOTIDE SEQUENCE [LARGE SCALE GENOMIC DNA]</scope>
    <source>
        <strain evidence="1">Zhou-2022a</strain>
        <tissue evidence="1">Leaf</tissue>
    </source>
</reference>
<dbReference type="EMBL" id="JAZDWU010000003">
    <property type="protein sequence ID" value="KAL0008822.1"/>
    <property type="molecule type" value="Genomic_DNA"/>
</dbReference>
<dbReference type="Proteomes" id="UP001459277">
    <property type="component" value="Unassembled WGS sequence"/>
</dbReference>
<organism evidence="1 2">
    <name type="scientific">Lithocarpus litseifolius</name>
    <dbReference type="NCBI Taxonomy" id="425828"/>
    <lineage>
        <taxon>Eukaryota</taxon>
        <taxon>Viridiplantae</taxon>
        <taxon>Streptophyta</taxon>
        <taxon>Embryophyta</taxon>
        <taxon>Tracheophyta</taxon>
        <taxon>Spermatophyta</taxon>
        <taxon>Magnoliopsida</taxon>
        <taxon>eudicotyledons</taxon>
        <taxon>Gunneridae</taxon>
        <taxon>Pentapetalae</taxon>
        <taxon>rosids</taxon>
        <taxon>fabids</taxon>
        <taxon>Fagales</taxon>
        <taxon>Fagaceae</taxon>
        <taxon>Lithocarpus</taxon>
    </lineage>
</organism>
<accession>A0AAW2DG64</accession>
<keyword evidence="2" id="KW-1185">Reference proteome</keyword>
<evidence type="ECO:0000313" key="2">
    <source>
        <dbReference type="Proteomes" id="UP001459277"/>
    </source>
</evidence>
<gene>
    <name evidence="1" type="ORF">SO802_010324</name>
</gene>
<dbReference type="PANTHER" id="PTHR33144">
    <property type="entry name" value="OS10G0409366 PROTEIN-RELATED"/>
    <property type="match status" value="1"/>
</dbReference>
<comment type="caution">
    <text evidence="1">The sequence shown here is derived from an EMBL/GenBank/DDBJ whole genome shotgun (WGS) entry which is preliminary data.</text>
</comment>